<dbReference type="Pfam" id="PF02676">
    <property type="entry name" value="TYW3"/>
    <property type="match status" value="1"/>
</dbReference>
<dbReference type="InterPro" id="IPR036602">
    <property type="entry name" value="tRNA_yW-synthesising-like_sf"/>
</dbReference>
<feature type="domain" description="tRNA wybutosine-synthesizing protein" evidence="10">
    <location>
        <begin position="17"/>
        <end position="256"/>
    </location>
</feature>
<keyword evidence="4" id="KW-0808">Transferase</keyword>
<evidence type="ECO:0000256" key="6">
    <source>
        <dbReference type="ARBA" id="ARBA00022694"/>
    </source>
</evidence>
<evidence type="ECO:0000259" key="10">
    <source>
        <dbReference type="Pfam" id="PF02676"/>
    </source>
</evidence>
<feature type="region of interest" description="Disordered" evidence="9">
    <location>
        <begin position="269"/>
        <end position="317"/>
    </location>
</feature>
<evidence type="ECO:0000256" key="5">
    <source>
        <dbReference type="ARBA" id="ARBA00022691"/>
    </source>
</evidence>
<keyword evidence="12" id="KW-1185">Reference proteome</keyword>
<protein>
    <recommendedName>
        <fullName evidence="2">tRNA(Phe) 7-[(3-amino-3-carboxypropyl)-4-demethylwyosine(37)-N(4)]-methyltransferase</fullName>
        <ecNumber evidence="2">2.1.1.282</ecNumber>
    </recommendedName>
    <alternativeName>
        <fullName evidence="7">tRNA(Phe) 7-((3-amino-3-carboxypropyl)-4-demethylwyosine(37)-N(4))-methyltransferase</fullName>
    </alternativeName>
</protein>
<dbReference type="Proteomes" id="UP000824596">
    <property type="component" value="Unassembled WGS sequence"/>
</dbReference>
<dbReference type="RefSeq" id="XP_044721414.1">
    <property type="nucleotide sequence ID" value="XM_044862800.1"/>
</dbReference>
<accession>A0A9P8SIH7</accession>
<dbReference type="GO" id="GO:0032259">
    <property type="term" value="P:methylation"/>
    <property type="evidence" value="ECO:0007669"/>
    <property type="project" value="UniProtKB-KW"/>
</dbReference>
<organism evidence="11 12">
    <name type="scientific">Hirsutella rhossiliensis</name>
    <dbReference type="NCBI Taxonomy" id="111463"/>
    <lineage>
        <taxon>Eukaryota</taxon>
        <taxon>Fungi</taxon>
        <taxon>Dikarya</taxon>
        <taxon>Ascomycota</taxon>
        <taxon>Pezizomycotina</taxon>
        <taxon>Sordariomycetes</taxon>
        <taxon>Hypocreomycetidae</taxon>
        <taxon>Hypocreales</taxon>
        <taxon>Ophiocordycipitaceae</taxon>
        <taxon>Hirsutella</taxon>
    </lineage>
</organism>
<comment type="similarity">
    <text evidence="1">Belongs to the TYW3 family.</text>
</comment>
<dbReference type="InterPro" id="IPR003827">
    <property type="entry name" value="tRNA_yW-synthesising"/>
</dbReference>
<dbReference type="SUPFAM" id="SSF111278">
    <property type="entry name" value="SSo0622-like"/>
    <property type="match status" value="1"/>
</dbReference>
<feature type="region of interest" description="Disordered" evidence="9">
    <location>
        <begin position="76"/>
        <end position="98"/>
    </location>
</feature>
<gene>
    <name evidence="11" type="ORF">HRG_04329</name>
</gene>
<feature type="compositionally biased region" description="Basic and acidic residues" evidence="9">
    <location>
        <begin position="80"/>
        <end position="92"/>
    </location>
</feature>
<dbReference type="Gene3D" id="3.30.1960.10">
    <property type="entry name" value="tRNA wybutosine-synthesizing-like"/>
    <property type="match status" value="1"/>
</dbReference>
<comment type="catalytic activity">
    <reaction evidence="8">
        <text>4-demethyl-7-[(3S)-3-amino-3-carboxypropyl]wyosine(37) in tRNA(Phe) + S-adenosyl-L-methionine = 7-[(3S)-3-amino-3-carboxypropyl]wyosine(37) in tRNA(Phe) + S-adenosyl-L-homocysteine + H(+)</text>
        <dbReference type="Rhea" id="RHEA:36635"/>
        <dbReference type="Rhea" id="RHEA-COMP:10378"/>
        <dbReference type="Rhea" id="RHEA-COMP:10379"/>
        <dbReference type="ChEBI" id="CHEBI:15378"/>
        <dbReference type="ChEBI" id="CHEBI:57856"/>
        <dbReference type="ChEBI" id="CHEBI:59789"/>
        <dbReference type="ChEBI" id="CHEBI:73543"/>
        <dbReference type="ChEBI" id="CHEBI:73550"/>
        <dbReference type="EC" id="2.1.1.282"/>
    </reaction>
</comment>
<dbReference type="PANTHER" id="PTHR48418:SF1">
    <property type="entry name" value="TRNA WYBUTOSINE-SYNTHESIZING PROTEIN 3"/>
    <property type="match status" value="1"/>
</dbReference>
<dbReference type="OrthoDB" id="263283at2759"/>
<keyword evidence="6" id="KW-0819">tRNA processing</keyword>
<dbReference type="PANTHER" id="PTHR48418">
    <property type="entry name" value="TRNA WYBUTOSINE-SYNTHESIZING PROTEIN 3"/>
    <property type="match status" value="1"/>
</dbReference>
<dbReference type="GeneID" id="68353458"/>
<evidence type="ECO:0000313" key="12">
    <source>
        <dbReference type="Proteomes" id="UP000824596"/>
    </source>
</evidence>
<evidence type="ECO:0000256" key="7">
    <source>
        <dbReference type="ARBA" id="ARBA00030554"/>
    </source>
</evidence>
<dbReference type="GO" id="GO:0008033">
    <property type="term" value="P:tRNA processing"/>
    <property type="evidence" value="ECO:0007669"/>
    <property type="project" value="UniProtKB-KW"/>
</dbReference>
<keyword evidence="5" id="KW-0949">S-adenosyl-L-methionine</keyword>
<evidence type="ECO:0000256" key="2">
    <source>
        <dbReference type="ARBA" id="ARBA00012750"/>
    </source>
</evidence>
<evidence type="ECO:0000256" key="4">
    <source>
        <dbReference type="ARBA" id="ARBA00022679"/>
    </source>
</evidence>
<name>A0A9P8SIH7_9HYPO</name>
<dbReference type="AlphaFoldDB" id="A0A9P8SIH7"/>
<evidence type="ECO:0000256" key="8">
    <source>
        <dbReference type="ARBA" id="ARBA00049202"/>
    </source>
</evidence>
<keyword evidence="3 11" id="KW-0489">Methyltransferase</keyword>
<evidence type="ECO:0000256" key="1">
    <source>
        <dbReference type="ARBA" id="ARBA00008569"/>
    </source>
</evidence>
<dbReference type="EMBL" id="JAIZPD010000004">
    <property type="protein sequence ID" value="KAH0963901.1"/>
    <property type="molecule type" value="Genomic_DNA"/>
</dbReference>
<evidence type="ECO:0000256" key="3">
    <source>
        <dbReference type="ARBA" id="ARBA00022603"/>
    </source>
</evidence>
<feature type="compositionally biased region" description="Basic and acidic residues" evidence="9">
    <location>
        <begin position="269"/>
        <end position="287"/>
    </location>
</feature>
<proteinExistence type="inferred from homology"/>
<dbReference type="EC" id="2.1.1.282" evidence="2"/>
<sequence>MQQKRGLPAPTTAFCDKKAGILHQLALPDAEYSDASPKGSVDAGIRHLIDEVNCAEGFVTTSSCAGRVSVFLEGRRTKKTTPDDDERQREQRAGVGGKGAGGTWLYVSHEPVPRGGQDGRACWLDVLGFSESAVGQGGSHVGAERRLIHFKFEPMILHVLAASTAHAQALLRAGLQAGFRESGAVSLTPPNDTQPATPMVAIRSLGLGFESLIGYETPGGQRCWLVSADLLETLRAVADERFSENTRRIERFRAAFLDAVRAPESMAGREWEDAATRRERKRAEGLRRKAALAAEKTGECAPSDGPAVESVTMPDPT</sequence>
<reference evidence="11" key="1">
    <citation type="submission" date="2021-09" db="EMBL/GenBank/DDBJ databases">
        <title>A high-quality genome of the endoparasitic fungus Hirsutella rhossiliensis with a comparison of Hirsutella genomes reveals transposable elements contributing to genome size variation.</title>
        <authorList>
            <person name="Lin R."/>
            <person name="Jiao Y."/>
            <person name="Sun X."/>
            <person name="Ling J."/>
            <person name="Xie B."/>
            <person name="Cheng X."/>
        </authorList>
    </citation>
    <scope>NUCLEOTIDE SEQUENCE</scope>
    <source>
        <strain evidence="11">HR02</strain>
    </source>
</reference>
<evidence type="ECO:0000256" key="9">
    <source>
        <dbReference type="SAM" id="MobiDB-lite"/>
    </source>
</evidence>
<comment type="caution">
    <text evidence="11">The sequence shown here is derived from an EMBL/GenBank/DDBJ whole genome shotgun (WGS) entry which is preliminary data.</text>
</comment>
<dbReference type="GO" id="GO:0008168">
    <property type="term" value="F:methyltransferase activity"/>
    <property type="evidence" value="ECO:0007669"/>
    <property type="project" value="UniProtKB-KW"/>
</dbReference>
<evidence type="ECO:0000313" key="11">
    <source>
        <dbReference type="EMBL" id="KAH0963901.1"/>
    </source>
</evidence>